<dbReference type="InterPro" id="IPR039575">
    <property type="entry name" value="P3H"/>
</dbReference>
<evidence type="ECO:0000313" key="2">
    <source>
        <dbReference type="EMBL" id="GCC18424.1"/>
    </source>
</evidence>
<dbReference type="OrthoDB" id="9950261at2759"/>
<evidence type="ECO:0000256" key="1">
    <source>
        <dbReference type="SAM" id="MobiDB-lite"/>
    </source>
</evidence>
<name>A0A401RJY5_CHIPU</name>
<dbReference type="GO" id="GO:0005783">
    <property type="term" value="C:endoplasmic reticulum"/>
    <property type="evidence" value="ECO:0007669"/>
    <property type="project" value="TreeGrafter"/>
</dbReference>
<comment type="caution">
    <text evidence="2">The sequence shown here is derived from an EMBL/GenBank/DDBJ whole genome shotgun (WGS) entry which is preliminary data.</text>
</comment>
<dbReference type="Proteomes" id="UP000287033">
    <property type="component" value="Unassembled WGS sequence"/>
</dbReference>
<dbReference type="GO" id="GO:0032963">
    <property type="term" value="P:collagen metabolic process"/>
    <property type="evidence" value="ECO:0007669"/>
    <property type="project" value="InterPro"/>
</dbReference>
<dbReference type="AlphaFoldDB" id="A0A401RJY5"/>
<protein>
    <submittedName>
        <fullName evidence="2">Uncharacterized protein</fullName>
    </submittedName>
</protein>
<feature type="region of interest" description="Disordered" evidence="1">
    <location>
        <begin position="1"/>
        <end position="27"/>
    </location>
</feature>
<dbReference type="STRING" id="137246.A0A401RJY5"/>
<feature type="non-terminal residue" evidence="2">
    <location>
        <position position="218"/>
    </location>
</feature>
<keyword evidence="3" id="KW-1185">Reference proteome</keyword>
<feature type="compositionally biased region" description="Polar residues" evidence="1">
    <location>
        <begin position="9"/>
        <end position="21"/>
    </location>
</feature>
<dbReference type="GO" id="GO:0019797">
    <property type="term" value="F:procollagen-proline 3-dioxygenase activity"/>
    <property type="evidence" value="ECO:0007669"/>
    <property type="project" value="TreeGrafter"/>
</dbReference>
<dbReference type="PANTHER" id="PTHR14049:SF5">
    <property type="entry name" value="PROLYL 3-HYDROXYLASE 1"/>
    <property type="match status" value="1"/>
</dbReference>
<sequence>MSIPRSPKGTGQASDSQQKSVLGQEGSMDKLRASAPPLAHLKLVMNGSHLRGTHRVVFDGALTHQECVTLRSVAHTLAVLGEAEPGDNSAHPQSTNLEELSIKTVLMLARDSLVDPPAARLYYHASVRVQRITQQFFTTLPLRPSISILSCRGPVTGDQEASRGTVSRDPCLQEPEGAECWRESLQDSAGDYRGFLYLNDEFDGGEFYFTDQGGKRVS</sequence>
<reference evidence="2 3" key="1">
    <citation type="journal article" date="2018" name="Nat. Ecol. Evol.">
        <title>Shark genomes provide insights into elasmobranch evolution and the origin of vertebrates.</title>
        <authorList>
            <person name="Hara Y"/>
            <person name="Yamaguchi K"/>
            <person name="Onimaru K"/>
            <person name="Kadota M"/>
            <person name="Koyanagi M"/>
            <person name="Keeley SD"/>
            <person name="Tatsumi K"/>
            <person name="Tanaka K"/>
            <person name="Motone F"/>
            <person name="Kageyama Y"/>
            <person name="Nozu R"/>
            <person name="Adachi N"/>
            <person name="Nishimura O"/>
            <person name="Nakagawa R"/>
            <person name="Tanegashima C"/>
            <person name="Kiyatake I"/>
            <person name="Matsumoto R"/>
            <person name="Murakumo K"/>
            <person name="Nishida K"/>
            <person name="Terakita A"/>
            <person name="Kuratani S"/>
            <person name="Sato K"/>
            <person name="Hyodo S Kuraku.S."/>
        </authorList>
    </citation>
    <scope>NUCLEOTIDE SEQUENCE [LARGE SCALE GENOMIC DNA]</scope>
</reference>
<dbReference type="EMBL" id="BEZZ01007303">
    <property type="protein sequence ID" value="GCC18424.1"/>
    <property type="molecule type" value="Genomic_DNA"/>
</dbReference>
<evidence type="ECO:0000313" key="3">
    <source>
        <dbReference type="Proteomes" id="UP000287033"/>
    </source>
</evidence>
<accession>A0A401RJY5</accession>
<gene>
    <name evidence="2" type="ORF">chiPu_0022364</name>
</gene>
<dbReference type="OMA" id="AECWRES"/>
<dbReference type="PANTHER" id="PTHR14049">
    <property type="entry name" value="LEPRECAN 1"/>
    <property type="match status" value="1"/>
</dbReference>
<organism evidence="2 3">
    <name type="scientific">Chiloscyllium punctatum</name>
    <name type="common">Brownbanded bambooshark</name>
    <name type="synonym">Hemiscyllium punctatum</name>
    <dbReference type="NCBI Taxonomy" id="137246"/>
    <lineage>
        <taxon>Eukaryota</taxon>
        <taxon>Metazoa</taxon>
        <taxon>Chordata</taxon>
        <taxon>Craniata</taxon>
        <taxon>Vertebrata</taxon>
        <taxon>Chondrichthyes</taxon>
        <taxon>Elasmobranchii</taxon>
        <taxon>Galeomorphii</taxon>
        <taxon>Galeoidea</taxon>
        <taxon>Orectolobiformes</taxon>
        <taxon>Hemiscylliidae</taxon>
        <taxon>Chiloscyllium</taxon>
    </lineage>
</organism>
<proteinExistence type="predicted"/>